<proteinExistence type="predicted"/>
<dbReference type="KEGG" id="psco:LY89DRAFT_684469"/>
<name>A0A194XCE9_MOLSC</name>
<feature type="compositionally biased region" description="Basic and acidic residues" evidence="1">
    <location>
        <begin position="57"/>
        <end position="75"/>
    </location>
</feature>
<keyword evidence="4" id="KW-1185">Reference proteome</keyword>
<dbReference type="STRING" id="149040.A0A194XCE9"/>
<keyword evidence="2" id="KW-0472">Membrane</keyword>
<dbReference type="OrthoDB" id="5428055at2759"/>
<dbReference type="RefSeq" id="XP_018071777.1">
    <property type="nucleotide sequence ID" value="XM_018214889.1"/>
</dbReference>
<dbReference type="InParanoid" id="A0A194XCE9"/>
<organism evidence="3 4">
    <name type="scientific">Mollisia scopiformis</name>
    <name type="common">Conifer needle endophyte fungus</name>
    <name type="synonym">Phialocephala scopiformis</name>
    <dbReference type="NCBI Taxonomy" id="149040"/>
    <lineage>
        <taxon>Eukaryota</taxon>
        <taxon>Fungi</taxon>
        <taxon>Dikarya</taxon>
        <taxon>Ascomycota</taxon>
        <taxon>Pezizomycotina</taxon>
        <taxon>Leotiomycetes</taxon>
        <taxon>Helotiales</taxon>
        <taxon>Mollisiaceae</taxon>
        <taxon>Mollisia</taxon>
    </lineage>
</organism>
<keyword evidence="2" id="KW-1133">Transmembrane helix</keyword>
<evidence type="ECO:0000313" key="3">
    <source>
        <dbReference type="EMBL" id="KUJ17422.1"/>
    </source>
</evidence>
<evidence type="ECO:0000256" key="1">
    <source>
        <dbReference type="SAM" id="MobiDB-lite"/>
    </source>
</evidence>
<dbReference type="GeneID" id="28824615"/>
<keyword evidence="2" id="KW-0812">Transmembrane</keyword>
<protein>
    <submittedName>
        <fullName evidence="3">Uncharacterized protein</fullName>
    </submittedName>
</protein>
<gene>
    <name evidence="3" type="ORF">LY89DRAFT_684469</name>
</gene>
<sequence length="567" mass="64307">MQEIPFSGGSSNRYQTLVERTSVGIPTFAPLHKFLLSEASDNITCKISLIDFDEDHHTGEEQGQHPNTQKKEKTIEPQTIKPESLEDLLKQPATHRLLLVENLTRNVIILLGTYWNVPPDFFLAHLENSNWYSLQNIPQILPGLSSIQSFDGYVRFQFIGPREFEIEGSAGPQAPGASGDHNLLPDRIHEDCATASVPRVAGGFTPFPPPNTDPDDDCETKMNPVAFVRNSVTIWFDQEGEKWRRGIVLFDPAFAAKDDRLNKKENSKYRSFIRRRPPLEGYSKDDIDQRSSYKESFQKCLQHNKQVREAVGVPRPFVLLEDLCRIIASEWLVFNTYIERELNNIESWFEELGENCNEKQLHDLLLQLMRARRRVTKYDTLVSDQLDLCPAHWKHDSAQIRASCPVSGASATSFSSPLHDFHQVSSHLTHNKTRISQSIKMVTSLMAVRLNNLVAQQNKVIASQSSTLVKQNRNLTKQTETMARQNRLAEARNSSLAFLTGVTSFLLPFTTIAAFMAIPTENGLGPGSERQWVYWVSSSLLASGLVLAFYFDYRRETKKANHTGDDK</sequence>
<dbReference type="EMBL" id="KQ947414">
    <property type="protein sequence ID" value="KUJ17422.1"/>
    <property type="molecule type" value="Genomic_DNA"/>
</dbReference>
<evidence type="ECO:0000313" key="4">
    <source>
        <dbReference type="Proteomes" id="UP000070700"/>
    </source>
</evidence>
<reference evidence="3 4" key="1">
    <citation type="submission" date="2015-10" db="EMBL/GenBank/DDBJ databases">
        <title>Full genome of DAOMC 229536 Phialocephala scopiformis, a fungal endophyte of spruce producing the potent anti-insectan compound rugulosin.</title>
        <authorList>
            <consortium name="DOE Joint Genome Institute"/>
            <person name="Walker A.K."/>
            <person name="Frasz S.L."/>
            <person name="Seifert K.A."/>
            <person name="Miller J.D."/>
            <person name="Mondo S.J."/>
            <person name="Labutti K."/>
            <person name="Lipzen A."/>
            <person name="Dockter R."/>
            <person name="Kennedy M."/>
            <person name="Grigoriev I.V."/>
            <person name="Spatafora J.W."/>
        </authorList>
    </citation>
    <scope>NUCLEOTIDE SEQUENCE [LARGE SCALE GENOMIC DNA]</scope>
    <source>
        <strain evidence="3 4">CBS 120377</strain>
    </source>
</reference>
<feature type="transmembrane region" description="Helical" evidence="2">
    <location>
        <begin position="532"/>
        <end position="551"/>
    </location>
</feature>
<dbReference type="Gene3D" id="1.20.58.340">
    <property type="entry name" value="Magnesium transport protein CorA, transmembrane region"/>
    <property type="match status" value="1"/>
</dbReference>
<dbReference type="AlphaFoldDB" id="A0A194XCE9"/>
<dbReference type="Proteomes" id="UP000070700">
    <property type="component" value="Unassembled WGS sequence"/>
</dbReference>
<feature type="transmembrane region" description="Helical" evidence="2">
    <location>
        <begin position="496"/>
        <end position="520"/>
    </location>
</feature>
<evidence type="ECO:0000256" key="2">
    <source>
        <dbReference type="SAM" id="Phobius"/>
    </source>
</evidence>
<feature type="region of interest" description="Disordered" evidence="1">
    <location>
        <begin position="57"/>
        <end position="77"/>
    </location>
</feature>
<accession>A0A194XCE9</accession>